<evidence type="ECO:0000313" key="1">
    <source>
        <dbReference type="EMBL" id="MDA0162484.1"/>
    </source>
</evidence>
<reference evidence="1" key="1">
    <citation type="submission" date="2022-10" db="EMBL/GenBank/DDBJ databases">
        <title>The WGS of Solirubrobacter ginsenosidimutans DSM 21036.</title>
        <authorList>
            <person name="Jiang Z."/>
        </authorList>
    </citation>
    <scope>NUCLEOTIDE SEQUENCE</scope>
    <source>
        <strain evidence="1">DSM 21036</strain>
    </source>
</reference>
<dbReference type="RefSeq" id="WP_270041723.1">
    <property type="nucleotide sequence ID" value="NZ_JAPDOD010000018.1"/>
</dbReference>
<dbReference type="AlphaFoldDB" id="A0A9X3MTP7"/>
<sequence>MILSEIDRDDAIAEALDALHGTTRAGFFRRAALGSAALLAASTTPASAAIGKRDEAILNYALTLEYVQDSFYSEVERLGTLSGALETQAKTVAAHERAHVKAFREVLGSRAVKRPKFDFRGATEDADSFRKTAVAFEDLAVAAYKGQAPLIQSRAYLVPALAIHSVEARHAAWIRRLAGEVPAADAFDEPRSMRSTLAIVADTHFVVNTRSRRKPKFTG</sequence>
<proteinExistence type="predicted"/>
<dbReference type="InterPro" id="IPR012347">
    <property type="entry name" value="Ferritin-like"/>
</dbReference>
<dbReference type="SUPFAM" id="SSF47240">
    <property type="entry name" value="Ferritin-like"/>
    <property type="match status" value="1"/>
</dbReference>
<organism evidence="1 2">
    <name type="scientific">Solirubrobacter ginsenosidimutans</name>
    <dbReference type="NCBI Taxonomy" id="490573"/>
    <lineage>
        <taxon>Bacteria</taxon>
        <taxon>Bacillati</taxon>
        <taxon>Actinomycetota</taxon>
        <taxon>Thermoleophilia</taxon>
        <taxon>Solirubrobacterales</taxon>
        <taxon>Solirubrobacteraceae</taxon>
        <taxon>Solirubrobacter</taxon>
    </lineage>
</organism>
<dbReference type="Proteomes" id="UP001149140">
    <property type="component" value="Unassembled WGS sequence"/>
</dbReference>
<evidence type="ECO:0000313" key="2">
    <source>
        <dbReference type="Proteomes" id="UP001149140"/>
    </source>
</evidence>
<accession>A0A9X3MTP7</accession>
<comment type="caution">
    <text evidence="1">The sequence shown here is derived from an EMBL/GenBank/DDBJ whole genome shotgun (WGS) entry which is preliminary data.</text>
</comment>
<dbReference type="EMBL" id="JAPDOD010000018">
    <property type="protein sequence ID" value="MDA0162484.1"/>
    <property type="molecule type" value="Genomic_DNA"/>
</dbReference>
<dbReference type="Gene3D" id="1.20.1260.10">
    <property type="match status" value="1"/>
</dbReference>
<protein>
    <submittedName>
        <fullName evidence="1">Ferritin-like domain-containing protein</fullName>
    </submittedName>
</protein>
<dbReference type="Pfam" id="PF13668">
    <property type="entry name" value="Ferritin_2"/>
    <property type="match status" value="1"/>
</dbReference>
<gene>
    <name evidence="1" type="ORF">OM076_19580</name>
</gene>
<keyword evidence="2" id="KW-1185">Reference proteome</keyword>
<dbReference type="InterPro" id="IPR009078">
    <property type="entry name" value="Ferritin-like_SF"/>
</dbReference>
<name>A0A9X3MTP7_9ACTN</name>